<keyword evidence="2" id="KW-1185">Reference proteome</keyword>
<organism evidence="1 2">
    <name type="scientific">Lachancea fermentati</name>
    <name type="common">Zygosaccharomyces fermentati</name>
    <dbReference type="NCBI Taxonomy" id="4955"/>
    <lineage>
        <taxon>Eukaryota</taxon>
        <taxon>Fungi</taxon>
        <taxon>Dikarya</taxon>
        <taxon>Ascomycota</taxon>
        <taxon>Saccharomycotina</taxon>
        <taxon>Saccharomycetes</taxon>
        <taxon>Saccharomycetales</taxon>
        <taxon>Saccharomycetaceae</taxon>
        <taxon>Lachancea</taxon>
    </lineage>
</organism>
<evidence type="ECO:0000313" key="1">
    <source>
        <dbReference type="EMBL" id="SCW01704.1"/>
    </source>
</evidence>
<name>A0A1G4MD47_LACFM</name>
<dbReference type="Proteomes" id="UP000190831">
    <property type="component" value="Chromosome E"/>
</dbReference>
<dbReference type="AlphaFoldDB" id="A0A1G4MD47"/>
<accession>A0A1G4MD47</accession>
<dbReference type="STRING" id="4955.A0A1G4MD47"/>
<dbReference type="OrthoDB" id="4061518at2759"/>
<dbReference type="EMBL" id="LT598488">
    <property type="protein sequence ID" value="SCW01704.1"/>
    <property type="molecule type" value="Genomic_DNA"/>
</dbReference>
<sequence length="784" mass="92641">MIFDKSLLSSLIHLRRIRCKRSYPQVQNRLKSYDGSAKEKNKQDIKNWVENSLHDPVPRLSYSSTIPKTAFSLRQRVTEPHVISRQEFETQWRSKFVGGYPSVVDEIIGKRTTENTIFPIPELLQLILSLRYLHRYYDIDMIYQTYRDDMNRLKQLCDPCIYSRFVKVVLQAEFRLKNYHICEELFSEYIKYPRIQANMIDIGLVTFVKNQNFPLAKEFYTQVLKNQETFPIMPSGLQAFMFEIYKTSDFLLSKKIFNLWLENTQGSNLLPLKETIALMHRLFLKFNDEEGLEKFLSHEKILRTDYRNSLDFELCILYHELVSDHKVSVDEFEERSAPLIAKLDSKDIDRFYLNALSAAVSRNNFELIKHITAKCREDGRAKLSDEYHKQIAYYFVRNGQLKGLIQYFKDAVLPCPGFHLNQAFVEQLWNCALQNYPILTREITNDLRLILEKNSIVREFCWLRYTLENKLVLTPSDREASTYGNKVYSKAKLHSLNPKCAIAIQRCIKRGDITAAYGILVDQVRHGARPDFNVFYTFLKLFIKNSVHLAKLFDQLLRGAYHKIPLKVDILWLKHNAQQTLESIKSSIFTLHKRQEALLLTRSQIKLFEEDHRNCMNLQNYMQISSLLLDLKDPKSAIQHLYRGRKLVNESNRLDWFIYYSTALKVFTRARNPDSFLKVLSEWNRNNRAWLITPSSIRSCKGYLNYFIKNQGYVNMDDTTLQSIRSELELLTTRYTNYKFQGLNDMKVLSTFLEDWIEKDLIEKNKIDAVRRRKLLSEDEFNND</sequence>
<reference evidence="2" key="1">
    <citation type="submission" date="2016-03" db="EMBL/GenBank/DDBJ databases">
        <authorList>
            <person name="Devillers H."/>
        </authorList>
    </citation>
    <scope>NUCLEOTIDE SEQUENCE [LARGE SCALE GENOMIC DNA]</scope>
</reference>
<proteinExistence type="predicted"/>
<gene>
    <name evidence="1" type="ORF">LAFE_0E05468G</name>
</gene>
<dbReference type="OMA" id="MHESERF"/>
<evidence type="ECO:0000313" key="2">
    <source>
        <dbReference type="Proteomes" id="UP000190831"/>
    </source>
</evidence>
<protein>
    <submittedName>
        <fullName evidence="1">LAFE_0E05468g1_1</fullName>
    </submittedName>
</protein>